<dbReference type="Proteomes" id="UP000292957">
    <property type="component" value="Unassembled WGS sequence"/>
</dbReference>
<sequence length="603" mass="67150">MIRLTDFPDDILEEIFHAMRSLMCFPGERHSEVRASLVPLIPTSLPDDTQPLYPHDQDDDGEDYHNVHVPRRRPVPLWANVIALSHVCTHWRRLMLTRPRLWTFLRVTGSFANRMMINEMLERTGGFPISVLFTHPFHTDSEPDGDPSAVYDLLALASVIGDCSERIQELGIVLDTSEQVALVLDTLGRCPVPMLDKLWLDSAGANSGSGFAAARTSLLDHAMPPLRVLHARNISVPWLPYERLVRLELACGPAPPLAALLHTLRASPQLELLALRTATPKADLRRPPHALADEPRAFLPRLRRLQLHVGPLFDAAFSVLPHIAFAPRTTAVTLRFDGRVSSTLYEDCGSLEALAGAVRRAAFVLHRPTLASFSSLPPSPYSDADADAEPFAPLTVQWRLSEDEARSPRARRPRRVPRLCEGLKAVPLPALTELSVALVPFYDADAREPAERDDVARLRRLWESVRTVRRLEVGVHPAHARRVFAALGARAREVPLGEAGEGQGIGEEGGEEEEEEEELEEEEGEGEEDSWGEGAEGEIVCPALRSLRVNWWTRPGVDELWCVERCCLARASAGARLECLETVEFPEIVLASLRHHVDRIEVL</sequence>
<dbReference type="AlphaFoldDB" id="A0A4Q9N6E0"/>
<dbReference type="OrthoDB" id="2801457at2759"/>
<feature type="region of interest" description="Disordered" evidence="1">
    <location>
        <begin position="495"/>
        <end position="535"/>
    </location>
</feature>
<reference evidence="2" key="1">
    <citation type="submission" date="2019-01" db="EMBL/GenBank/DDBJ databases">
        <title>Draft genome sequences of three monokaryotic isolates of the white-rot basidiomycete fungus Dichomitus squalens.</title>
        <authorList>
            <consortium name="DOE Joint Genome Institute"/>
            <person name="Lopez S.C."/>
            <person name="Andreopoulos B."/>
            <person name="Pangilinan J."/>
            <person name="Lipzen A."/>
            <person name="Riley R."/>
            <person name="Ahrendt S."/>
            <person name="Ng V."/>
            <person name="Barry K."/>
            <person name="Daum C."/>
            <person name="Grigoriev I.V."/>
            <person name="Hilden K.S."/>
            <person name="Makela M.R."/>
            <person name="de Vries R.P."/>
        </authorList>
    </citation>
    <scope>NUCLEOTIDE SEQUENCE [LARGE SCALE GENOMIC DNA]</scope>
    <source>
        <strain evidence="2">OM18370.1</strain>
    </source>
</reference>
<organism evidence="2">
    <name type="scientific">Dichomitus squalens</name>
    <dbReference type="NCBI Taxonomy" id="114155"/>
    <lineage>
        <taxon>Eukaryota</taxon>
        <taxon>Fungi</taxon>
        <taxon>Dikarya</taxon>
        <taxon>Basidiomycota</taxon>
        <taxon>Agaricomycotina</taxon>
        <taxon>Agaricomycetes</taxon>
        <taxon>Polyporales</taxon>
        <taxon>Polyporaceae</taxon>
        <taxon>Dichomitus</taxon>
    </lineage>
</organism>
<name>A0A4Q9N6E0_9APHY</name>
<feature type="compositionally biased region" description="Acidic residues" evidence="1">
    <location>
        <begin position="508"/>
        <end position="531"/>
    </location>
</feature>
<gene>
    <name evidence="2" type="ORF">BD311DRAFT_801261</name>
</gene>
<evidence type="ECO:0000256" key="1">
    <source>
        <dbReference type="SAM" id="MobiDB-lite"/>
    </source>
</evidence>
<evidence type="ECO:0008006" key="3">
    <source>
        <dbReference type="Google" id="ProtNLM"/>
    </source>
</evidence>
<evidence type="ECO:0000313" key="2">
    <source>
        <dbReference type="EMBL" id="TBU35647.1"/>
    </source>
</evidence>
<dbReference type="EMBL" id="ML143386">
    <property type="protein sequence ID" value="TBU35647.1"/>
    <property type="molecule type" value="Genomic_DNA"/>
</dbReference>
<accession>A0A4Q9N6E0</accession>
<proteinExistence type="predicted"/>
<protein>
    <recommendedName>
        <fullName evidence="3">F-box domain-containing protein</fullName>
    </recommendedName>
</protein>